<keyword evidence="2" id="KW-0285">Flavoprotein</keyword>
<gene>
    <name evidence="6" type="primary">solA</name>
    <name evidence="6" type="ORF">NM203_32455</name>
</gene>
<dbReference type="InterPro" id="IPR036188">
    <property type="entry name" value="FAD/NAD-bd_sf"/>
</dbReference>
<dbReference type="PROSITE" id="PS00895">
    <property type="entry name" value="3_HYDROXYISOBUT_DH"/>
    <property type="match status" value="1"/>
</dbReference>
<dbReference type="Pfam" id="PF01266">
    <property type="entry name" value="DAO"/>
    <property type="match status" value="1"/>
</dbReference>
<reference evidence="6 7" key="1">
    <citation type="submission" date="2022-06" db="EMBL/GenBank/DDBJ databases">
        <title>Mycolicibacterium sp. CAU 1645 isolated from seawater.</title>
        <authorList>
            <person name="Kim W."/>
        </authorList>
    </citation>
    <scope>NUCLEOTIDE SEQUENCE [LARGE SCALE GENOMIC DNA]</scope>
    <source>
        <strain evidence="6 7">CAU 1645</strain>
    </source>
</reference>
<dbReference type="Proteomes" id="UP001651690">
    <property type="component" value="Unassembled WGS sequence"/>
</dbReference>
<dbReference type="Gene3D" id="3.30.9.10">
    <property type="entry name" value="D-Amino Acid Oxidase, subunit A, domain 2"/>
    <property type="match status" value="1"/>
</dbReference>
<dbReference type="RefSeq" id="WP_255065188.1">
    <property type="nucleotide sequence ID" value="NZ_JANDBD010000022.1"/>
</dbReference>
<dbReference type="SUPFAM" id="SSF51905">
    <property type="entry name" value="FAD/NAD(P)-binding domain"/>
    <property type="match status" value="1"/>
</dbReference>
<proteinExistence type="predicted"/>
<dbReference type="Gene3D" id="3.50.50.60">
    <property type="entry name" value="FAD/NAD(P)-binding domain"/>
    <property type="match status" value="1"/>
</dbReference>
<dbReference type="InterPro" id="IPR045170">
    <property type="entry name" value="MTOX"/>
</dbReference>
<dbReference type="PANTHER" id="PTHR10961">
    <property type="entry name" value="PEROXISOMAL SARCOSINE OXIDASE"/>
    <property type="match status" value="1"/>
</dbReference>
<keyword evidence="3" id="KW-0274">FAD</keyword>
<evidence type="ECO:0000313" key="7">
    <source>
        <dbReference type="Proteomes" id="UP001651690"/>
    </source>
</evidence>
<name>A0ABT1MER8_9MYCO</name>
<dbReference type="InterPro" id="IPR002204">
    <property type="entry name" value="3-OH-isobutyrate_DH-rel_CS"/>
</dbReference>
<evidence type="ECO:0000259" key="5">
    <source>
        <dbReference type="Pfam" id="PF01266"/>
    </source>
</evidence>
<organism evidence="6 7">
    <name type="scientific">Mycolicibacterium arenosum</name>
    <dbReference type="NCBI Taxonomy" id="2952157"/>
    <lineage>
        <taxon>Bacteria</taxon>
        <taxon>Bacillati</taxon>
        <taxon>Actinomycetota</taxon>
        <taxon>Actinomycetes</taxon>
        <taxon>Mycobacteriales</taxon>
        <taxon>Mycobacteriaceae</taxon>
        <taxon>Mycolicibacterium</taxon>
    </lineage>
</organism>
<evidence type="ECO:0000256" key="3">
    <source>
        <dbReference type="ARBA" id="ARBA00022827"/>
    </source>
</evidence>
<evidence type="ECO:0000256" key="4">
    <source>
        <dbReference type="ARBA" id="ARBA00023002"/>
    </source>
</evidence>
<accession>A0ABT1MER8</accession>
<evidence type="ECO:0000256" key="1">
    <source>
        <dbReference type="ARBA" id="ARBA00001974"/>
    </source>
</evidence>
<dbReference type="GO" id="GO:0050131">
    <property type="term" value="F:N-methyl-L-amino-acid oxidase activity"/>
    <property type="evidence" value="ECO:0007669"/>
    <property type="project" value="UniProtKB-EC"/>
</dbReference>
<keyword evidence="4 6" id="KW-0560">Oxidoreductase</keyword>
<protein>
    <submittedName>
        <fullName evidence="6">N-methyl-L-tryptophan oxidase</fullName>
        <ecNumber evidence="6">1.5.3.2</ecNumber>
    </submittedName>
</protein>
<evidence type="ECO:0000256" key="2">
    <source>
        <dbReference type="ARBA" id="ARBA00022630"/>
    </source>
</evidence>
<dbReference type="EC" id="1.5.3.2" evidence="6"/>
<sequence length="379" mass="40024">MFDVAVVGLGAMGAMAAWRCASRGARVVGFERFTAAHSRGSSHGGSRIFRETVFEGVEYLPLVARAKPLWGELEKRSGATLFRRSGALYIGPRDGADVSGALSAGEGGGFEHHLLEFDELCARYPQHVPIDGDVAVFEPDAGLLDPVASILAALRLASEAGARLAFETPVLDVRSDGFGVIVTTASEAIHARRAIIATGAWYGDLTRTLQLPLRVQRSSALYFRAPVDGSFGIERFPAFIRKSGELDGWGVPDVDGSGVKIGAGSSAGKPWLTHADDNTGDLIDEDIAPTLAFARRAFPSWTPVLQSGLPCMNSKTPDLDFVIGTSERCPGLVLAGGFSGHGFKHAAGVGDIVADLALDGASDVALTRFSPDRFTAARR</sequence>
<dbReference type="EMBL" id="JANDBD010000022">
    <property type="protein sequence ID" value="MCP9276902.1"/>
    <property type="molecule type" value="Genomic_DNA"/>
</dbReference>
<dbReference type="PANTHER" id="PTHR10961:SF7">
    <property type="entry name" value="FAD DEPENDENT OXIDOREDUCTASE DOMAIN-CONTAINING PROTEIN"/>
    <property type="match status" value="1"/>
</dbReference>
<keyword evidence="7" id="KW-1185">Reference proteome</keyword>
<dbReference type="NCBIfam" id="NF008425">
    <property type="entry name" value="PRK11259.1"/>
    <property type="match status" value="1"/>
</dbReference>
<comment type="caution">
    <text evidence="6">The sequence shown here is derived from an EMBL/GenBank/DDBJ whole genome shotgun (WGS) entry which is preliminary data.</text>
</comment>
<evidence type="ECO:0000313" key="6">
    <source>
        <dbReference type="EMBL" id="MCP9276902.1"/>
    </source>
</evidence>
<dbReference type="InterPro" id="IPR006076">
    <property type="entry name" value="FAD-dep_OxRdtase"/>
</dbReference>
<feature type="domain" description="FAD dependent oxidoreductase" evidence="5">
    <location>
        <begin position="3"/>
        <end position="356"/>
    </location>
</feature>
<dbReference type="SUPFAM" id="SSF54373">
    <property type="entry name" value="FAD-linked reductases, C-terminal domain"/>
    <property type="match status" value="1"/>
</dbReference>
<comment type="cofactor">
    <cofactor evidence="1">
        <name>FAD</name>
        <dbReference type="ChEBI" id="CHEBI:57692"/>
    </cofactor>
</comment>